<comment type="similarity">
    <text evidence="6">Belongs to the HepT RNase toxin family.</text>
</comment>
<keyword evidence="5" id="KW-0378">Hydrolase</keyword>
<name>A0A4R1L2H5_9PAST</name>
<accession>A0A4R1L2H5</accession>
<dbReference type="GO" id="GO:0016787">
    <property type="term" value="F:hydrolase activity"/>
    <property type="evidence" value="ECO:0007669"/>
    <property type="project" value="UniProtKB-KW"/>
</dbReference>
<dbReference type="RefSeq" id="WP_132300462.1">
    <property type="nucleotide sequence ID" value="NZ_CP170642.1"/>
</dbReference>
<organism evidence="7 8">
    <name type="scientific">Lonepinella koalarum</name>
    <dbReference type="NCBI Taxonomy" id="53417"/>
    <lineage>
        <taxon>Bacteria</taxon>
        <taxon>Pseudomonadati</taxon>
        <taxon>Pseudomonadota</taxon>
        <taxon>Gammaproteobacteria</taxon>
        <taxon>Pasteurellales</taxon>
        <taxon>Pasteurellaceae</taxon>
        <taxon>Lonepinella</taxon>
    </lineage>
</organism>
<dbReference type="InterPro" id="IPR051813">
    <property type="entry name" value="HepT_RNase_toxin"/>
</dbReference>
<dbReference type="Proteomes" id="UP000295496">
    <property type="component" value="Unassembled WGS sequence"/>
</dbReference>
<keyword evidence="8" id="KW-1185">Reference proteome</keyword>
<dbReference type="GO" id="GO:0004540">
    <property type="term" value="F:RNA nuclease activity"/>
    <property type="evidence" value="ECO:0007669"/>
    <property type="project" value="InterPro"/>
</dbReference>
<evidence type="ECO:0000313" key="8">
    <source>
        <dbReference type="Proteomes" id="UP000295496"/>
    </source>
</evidence>
<evidence type="ECO:0000256" key="2">
    <source>
        <dbReference type="ARBA" id="ARBA00022649"/>
    </source>
</evidence>
<dbReference type="Gene3D" id="1.20.120.580">
    <property type="entry name" value="bsu32300-like"/>
    <property type="match status" value="1"/>
</dbReference>
<evidence type="ECO:0000256" key="3">
    <source>
        <dbReference type="ARBA" id="ARBA00022722"/>
    </source>
</evidence>
<gene>
    <name evidence="7" type="ORF">EV692_0628</name>
</gene>
<dbReference type="GO" id="GO:0000166">
    <property type="term" value="F:nucleotide binding"/>
    <property type="evidence" value="ECO:0007669"/>
    <property type="project" value="UniProtKB-KW"/>
</dbReference>
<evidence type="ECO:0000256" key="1">
    <source>
        <dbReference type="ARBA" id="ARBA00022553"/>
    </source>
</evidence>
<dbReference type="InterPro" id="IPR008201">
    <property type="entry name" value="HepT-like"/>
</dbReference>
<comment type="caution">
    <text evidence="7">The sequence shown here is derived from an EMBL/GenBank/DDBJ whole genome shotgun (WGS) entry which is preliminary data.</text>
</comment>
<keyword evidence="4" id="KW-0547">Nucleotide-binding</keyword>
<keyword evidence="2" id="KW-1277">Toxin-antitoxin system</keyword>
<evidence type="ECO:0000313" key="7">
    <source>
        <dbReference type="EMBL" id="TCK70359.1"/>
    </source>
</evidence>
<dbReference type="GO" id="GO:0110001">
    <property type="term" value="C:toxin-antitoxin complex"/>
    <property type="evidence" value="ECO:0007669"/>
    <property type="project" value="InterPro"/>
</dbReference>
<sequence>MNRLLSYINDLQCYAEEALLFIEGMTEADFLKDRKTQQAVTLNLITLGEISTTLKQKEPDFLLLTDFIPWKDIAGMRHRLVHGYNEIDPLLVWETLNHQVPKLLEQIPRLVDLVNQGK</sequence>
<keyword evidence="3" id="KW-0540">Nuclease</keyword>
<dbReference type="PANTHER" id="PTHR34139">
    <property type="entry name" value="UPF0331 PROTEIN MJ0127"/>
    <property type="match status" value="1"/>
</dbReference>
<evidence type="ECO:0000256" key="5">
    <source>
        <dbReference type="ARBA" id="ARBA00022801"/>
    </source>
</evidence>
<dbReference type="AlphaFoldDB" id="A0A4R1L2H5"/>
<evidence type="ECO:0000256" key="4">
    <source>
        <dbReference type="ARBA" id="ARBA00022741"/>
    </source>
</evidence>
<evidence type="ECO:0000256" key="6">
    <source>
        <dbReference type="ARBA" id="ARBA00024207"/>
    </source>
</evidence>
<dbReference type="Pfam" id="PF01934">
    <property type="entry name" value="HepT-like"/>
    <property type="match status" value="1"/>
</dbReference>
<proteinExistence type="inferred from homology"/>
<dbReference type="EMBL" id="SMGJ01000002">
    <property type="protein sequence ID" value="TCK70359.1"/>
    <property type="molecule type" value="Genomic_DNA"/>
</dbReference>
<dbReference type="PANTHER" id="PTHR34139:SF1">
    <property type="entry name" value="RNASE MJ1380-RELATED"/>
    <property type="match status" value="1"/>
</dbReference>
<reference evidence="7 8" key="1">
    <citation type="submission" date="2019-03" db="EMBL/GenBank/DDBJ databases">
        <title>Genomic Encyclopedia of Type Strains, Phase IV (KMG-IV): sequencing the most valuable type-strain genomes for metagenomic binning, comparative biology and taxonomic classification.</title>
        <authorList>
            <person name="Goeker M."/>
        </authorList>
    </citation>
    <scope>NUCLEOTIDE SEQUENCE [LARGE SCALE GENOMIC DNA]</scope>
    <source>
        <strain evidence="7 8">DSM 10053</strain>
    </source>
</reference>
<keyword evidence="1" id="KW-0597">Phosphoprotein</keyword>
<dbReference type="InterPro" id="IPR037038">
    <property type="entry name" value="HepT-like_sf"/>
</dbReference>
<protein>
    <submittedName>
        <fullName evidence="7">Uncharacterized protein with HEPN domain</fullName>
    </submittedName>
</protein>